<dbReference type="AlphaFoldDB" id="A0A1D9FZX2"/>
<gene>
    <name evidence="1" type="ORF">BJP36_13740</name>
</gene>
<keyword evidence="1" id="KW-0067">ATP-binding</keyword>
<keyword evidence="1" id="KW-0547">Nucleotide-binding</keyword>
<sequence length="433" mass="49043">MTDLQTFYRATNPSKTLAVDNEEDRKYYIDLSSVRGGQIIEKLRKKIAIFSSNQPTCELFTGHIGCGKSTELLRLKLDLERSGFHVVYFESDQDLEMSDVDISDILLAIARRVSESLEGAGISLQAGYFQKLFGEVKDILKTPMELSDVEFSVGIATITSQAKASPKQRDKLRGYLEPRTTGLIEAINQEVLEPAIKKLKQTGKKGLVVIVDNLDRVDSIQKPFGRLQPEYLFADRGAQLRGLGCHVVYTIPLSLRFSNDFGMVTERFMTDPKVLPMVPVKLRNGSKHEQGMALLRQMVLARAFPDLEPNQRLTKITAIFDSAETLDRLCLASGGHVRNLLRFLNEWIMEEGKLPLSRNGLERMIKAQLHKLVLAITNDEWDLLGKVAKEKKVTGDDGYQILIRSRFVYEYYDQEEPWFDVNPILAEAKELQP</sequence>
<name>A0A1D9FZX2_MOOP1</name>
<dbReference type="Gene3D" id="3.40.50.300">
    <property type="entry name" value="P-loop containing nucleotide triphosphate hydrolases"/>
    <property type="match status" value="1"/>
</dbReference>
<proteinExistence type="predicted"/>
<protein>
    <submittedName>
        <fullName evidence="1">ATP-binding protein</fullName>
    </submittedName>
</protein>
<dbReference type="Proteomes" id="UP000176944">
    <property type="component" value="Chromosome"/>
</dbReference>
<evidence type="ECO:0000313" key="1">
    <source>
        <dbReference type="EMBL" id="AOY80814.1"/>
    </source>
</evidence>
<dbReference type="SUPFAM" id="SSF52540">
    <property type="entry name" value="P-loop containing nucleoside triphosphate hydrolases"/>
    <property type="match status" value="1"/>
</dbReference>
<reference evidence="2" key="1">
    <citation type="submission" date="2016-10" db="EMBL/GenBank/DDBJ databases">
        <title>Comparative genomics uncovers the prolific and rare metabolic potential of the cyanobacterial genus Moorea.</title>
        <authorList>
            <person name="Leao T."/>
            <person name="Castelao G."/>
            <person name="Korobeynikov A."/>
            <person name="Monroe E.A."/>
            <person name="Podell S."/>
            <person name="Glukhov E."/>
            <person name="Allen E."/>
            <person name="Gerwick W.H."/>
            <person name="Gerwick L."/>
        </authorList>
    </citation>
    <scope>NUCLEOTIDE SEQUENCE [LARGE SCALE GENOMIC DNA]</scope>
    <source>
        <strain evidence="2">JHB</strain>
    </source>
</reference>
<dbReference type="InterPro" id="IPR027417">
    <property type="entry name" value="P-loop_NTPase"/>
</dbReference>
<accession>A0A1D9FZX2</accession>
<dbReference type="EMBL" id="CP017708">
    <property type="protein sequence ID" value="AOY80814.1"/>
    <property type="molecule type" value="Genomic_DNA"/>
</dbReference>
<evidence type="ECO:0000313" key="2">
    <source>
        <dbReference type="Proteomes" id="UP000176944"/>
    </source>
</evidence>
<organism evidence="1 2">
    <name type="scientific">Moorena producens (strain JHB)</name>
    <dbReference type="NCBI Taxonomy" id="1454205"/>
    <lineage>
        <taxon>Bacteria</taxon>
        <taxon>Bacillati</taxon>
        <taxon>Cyanobacteriota</taxon>
        <taxon>Cyanophyceae</taxon>
        <taxon>Coleofasciculales</taxon>
        <taxon>Coleofasciculaceae</taxon>
        <taxon>Moorena</taxon>
    </lineage>
</organism>
<dbReference type="GO" id="GO:0005524">
    <property type="term" value="F:ATP binding"/>
    <property type="evidence" value="ECO:0007669"/>
    <property type="project" value="UniProtKB-KW"/>
</dbReference>